<sequence>MCTVMIDDSPQSYNKRRFSSLNLACTAGTKRGKVFSYYPSVIDHPIHSNDVYDYKTLESPATINVIPTAADYANLVFCSSDDEEDEALIDEPRIKKRRRENKRRHVSFGALIPMIHHLDDTPLASEMTVDEKTTKWLNSKEIEELKASANITIQDMRDLVVESHSSEKRTTIRVLMAKLEKDKNTSIRGLEHRVFRRRVSRQAVVDEVLECQRHIQGLAKFGYSISQEEQIKLLASVSSKRSASATDMALLNAKHDSIEERL</sequence>
<reference evidence="1 2" key="1">
    <citation type="submission" date="2024-10" db="EMBL/GenBank/DDBJ databases">
        <title>Updated reference genomes for cyclostephanoid diatoms.</title>
        <authorList>
            <person name="Roberts W.R."/>
            <person name="Alverson A.J."/>
        </authorList>
    </citation>
    <scope>NUCLEOTIDE SEQUENCE [LARGE SCALE GENOMIC DNA]</scope>
    <source>
        <strain evidence="1 2">AJA010-31</strain>
    </source>
</reference>
<dbReference type="Proteomes" id="UP001530400">
    <property type="component" value="Unassembled WGS sequence"/>
</dbReference>
<organism evidence="1 2">
    <name type="scientific">Cyclotella atomus</name>
    <dbReference type="NCBI Taxonomy" id="382360"/>
    <lineage>
        <taxon>Eukaryota</taxon>
        <taxon>Sar</taxon>
        <taxon>Stramenopiles</taxon>
        <taxon>Ochrophyta</taxon>
        <taxon>Bacillariophyta</taxon>
        <taxon>Coscinodiscophyceae</taxon>
        <taxon>Thalassiosirophycidae</taxon>
        <taxon>Stephanodiscales</taxon>
        <taxon>Stephanodiscaceae</taxon>
        <taxon>Cyclotella</taxon>
    </lineage>
</organism>
<evidence type="ECO:0000313" key="1">
    <source>
        <dbReference type="EMBL" id="KAL3783534.1"/>
    </source>
</evidence>
<name>A0ABD3P5N3_9STRA</name>
<comment type="caution">
    <text evidence="1">The sequence shown here is derived from an EMBL/GenBank/DDBJ whole genome shotgun (WGS) entry which is preliminary data.</text>
</comment>
<proteinExistence type="predicted"/>
<dbReference type="EMBL" id="JALLPJ020000761">
    <property type="protein sequence ID" value="KAL3783534.1"/>
    <property type="molecule type" value="Genomic_DNA"/>
</dbReference>
<dbReference type="AlphaFoldDB" id="A0ABD3P5N3"/>
<keyword evidence="2" id="KW-1185">Reference proteome</keyword>
<evidence type="ECO:0000313" key="2">
    <source>
        <dbReference type="Proteomes" id="UP001530400"/>
    </source>
</evidence>
<protein>
    <submittedName>
        <fullName evidence="1">Uncharacterized protein</fullName>
    </submittedName>
</protein>
<accession>A0ABD3P5N3</accession>
<gene>
    <name evidence="1" type="ORF">ACHAWO_011879</name>
</gene>